<dbReference type="EMBL" id="JEMU01000006">
    <property type="protein sequence ID" value="KAJ03462.1"/>
    <property type="molecule type" value="Genomic_DNA"/>
</dbReference>
<dbReference type="InterPro" id="IPR025877">
    <property type="entry name" value="MobA-like_NTP_Trfase"/>
</dbReference>
<sequence>MIDRFTFPIILLAAGQSRRMQGRDKLLEEVDGIPLIRAQAQKARIATSGSVIVALPPRPHARYEALDGLDVTCLPVPDADTGMNASLRRSVAALPKDATCVMVLLGDLPDLQVSDLCKLARAVDLRSDTEVWRGTTAQGAPGHPIIFRNTLFDAFAILKGDSGGREVVASAQGHVALIPLPDNRARGDLDTPEDWAAWRKARD</sequence>
<gene>
    <name evidence="3" type="ORF">PM02_08945</name>
</gene>
<dbReference type="eggNOG" id="COG2068">
    <property type="taxonomic scope" value="Bacteria"/>
</dbReference>
<evidence type="ECO:0000259" key="2">
    <source>
        <dbReference type="Pfam" id="PF12804"/>
    </source>
</evidence>
<name>A0A061SRD7_9RHOB</name>
<evidence type="ECO:0000313" key="4">
    <source>
        <dbReference type="Proteomes" id="UP000027337"/>
    </source>
</evidence>
<dbReference type="InterPro" id="IPR029044">
    <property type="entry name" value="Nucleotide-diphossugar_trans"/>
</dbReference>
<dbReference type="CDD" id="cd04182">
    <property type="entry name" value="GT_2_like_f"/>
    <property type="match status" value="1"/>
</dbReference>
<dbReference type="Proteomes" id="UP000027337">
    <property type="component" value="Unassembled WGS sequence"/>
</dbReference>
<dbReference type="AlphaFoldDB" id="A0A061SRD7"/>
<evidence type="ECO:0000256" key="1">
    <source>
        <dbReference type="ARBA" id="ARBA00022842"/>
    </source>
</evidence>
<accession>A0A061SRD7</accession>
<dbReference type="Gene3D" id="3.90.550.10">
    <property type="entry name" value="Spore Coat Polysaccharide Biosynthesis Protein SpsA, Chain A"/>
    <property type="match status" value="1"/>
</dbReference>
<dbReference type="SUPFAM" id="SSF53448">
    <property type="entry name" value="Nucleotide-diphospho-sugar transferases"/>
    <property type="match status" value="1"/>
</dbReference>
<protein>
    <submittedName>
        <fullName evidence="3">4-diphosphocytidyl-2C-methyl-D-erythritol synthase</fullName>
    </submittedName>
</protein>
<dbReference type="RefSeq" id="WP_037907426.1">
    <property type="nucleotide sequence ID" value="NZ_JEMU01000006.1"/>
</dbReference>
<reference evidence="3 4" key="1">
    <citation type="journal article" date="2014" name="Genome Announc.">
        <title>Draft Genome Sequences of Two Isolates of the Roseobacter Group, Sulfitobacter sp. Strains 3SOLIMAR09 and 1FIGIMAR09, from Harbors of Mallorca Island (Mediterranean Sea).</title>
        <authorList>
            <person name="Mas-Llado M."/>
            <person name="Pina-Villalonga J.M."/>
            <person name="Brunet-Galmes I."/>
            <person name="Nogales B."/>
            <person name="Bosch R."/>
        </authorList>
    </citation>
    <scope>NUCLEOTIDE SEQUENCE [LARGE SCALE GENOMIC DNA]</scope>
    <source>
        <strain evidence="3 4">1FIGIMAR09</strain>
    </source>
</reference>
<proteinExistence type="predicted"/>
<dbReference type="STRING" id="83219.PM02_08945"/>
<comment type="caution">
    <text evidence="3">The sequence shown here is derived from an EMBL/GenBank/DDBJ whole genome shotgun (WGS) entry which is preliminary data.</text>
</comment>
<dbReference type="PANTHER" id="PTHR43777">
    <property type="entry name" value="MOLYBDENUM COFACTOR CYTIDYLYLTRANSFERASE"/>
    <property type="match status" value="1"/>
</dbReference>
<keyword evidence="4" id="KW-1185">Reference proteome</keyword>
<dbReference type="GO" id="GO:0016779">
    <property type="term" value="F:nucleotidyltransferase activity"/>
    <property type="evidence" value="ECO:0007669"/>
    <property type="project" value="UniProtKB-ARBA"/>
</dbReference>
<evidence type="ECO:0000313" key="3">
    <source>
        <dbReference type="EMBL" id="KAJ03462.1"/>
    </source>
</evidence>
<organism evidence="3 4">
    <name type="scientific">Sulfitobacter mediterraneus</name>
    <dbReference type="NCBI Taxonomy" id="83219"/>
    <lineage>
        <taxon>Bacteria</taxon>
        <taxon>Pseudomonadati</taxon>
        <taxon>Pseudomonadota</taxon>
        <taxon>Alphaproteobacteria</taxon>
        <taxon>Rhodobacterales</taxon>
        <taxon>Roseobacteraceae</taxon>
        <taxon>Sulfitobacter</taxon>
    </lineage>
</organism>
<feature type="domain" description="MobA-like NTP transferase" evidence="2">
    <location>
        <begin position="10"/>
        <end position="171"/>
    </location>
</feature>
<dbReference type="Pfam" id="PF12804">
    <property type="entry name" value="NTP_transf_3"/>
    <property type="match status" value="1"/>
</dbReference>
<keyword evidence="1" id="KW-0460">Magnesium</keyword>
<dbReference type="PANTHER" id="PTHR43777:SF1">
    <property type="entry name" value="MOLYBDENUM COFACTOR CYTIDYLYLTRANSFERASE"/>
    <property type="match status" value="1"/>
</dbReference>